<organism evidence="8 9">
    <name type="scientific">Marinimicrococcus flavescens</name>
    <dbReference type="NCBI Taxonomy" id="3031815"/>
    <lineage>
        <taxon>Bacteria</taxon>
        <taxon>Pseudomonadati</taxon>
        <taxon>Pseudomonadota</taxon>
        <taxon>Alphaproteobacteria</taxon>
        <taxon>Geminicoccales</taxon>
        <taxon>Geminicoccaceae</taxon>
        <taxon>Marinimicrococcus</taxon>
    </lineage>
</organism>
<dbReference type="PIRSF" id="PIRSF001235">
    <property type="entry name" value="Amidase_carbamoylase"/>
    <property type="match status" value="1"/>
</dbReference>
<evidence type="ECO:0000256" key="4">
    <source>
        <dbReference type="ARBA" id="ARBA00022723"/>
    </source>
</evidence>
<comment type="cofactor">
    <cofactor evidence="7">
        <name>Zn(2+)</name>
        <dbReference type="ChEBI" id="CHEBI:29105"/>
    </cofactor>
    <text evidence="7">Binds 2 Zn(2+) ions per subunit.</text>
</comment>
<dbReference type="EMBL" id="JARGEQ010000001">
    <property type="protein sequence ID" value="MDF1584814.1"/>
    <property type="molecule type" value="Genomic_DNA"/>
</dbReference>
<comment type="cofactor">
    <cofactor evidence="1">
        <name>Mn(2+)</name>
        <dbReference type="ChEBI" id="CHEBI:29035"/>
    </cofactor>
</comment>
<dbReference type="InterPro" id="IPR010158">
    <property type="entry name" value="Amidase_Cbmase"/>
</dbReference>
<evidence type="ECO:0000256" key="7">
    <source>
        <dbReference type="PIRSR" id="PIRSR001235-1"/>
    </source>
</evidence>
<feature type="binding site" evidence="7">
    <location>
        <position position="88"/>
    </location>
    <ligand>
        <name>Zn(2+)</name>
        <dbReference type="ChEBI" id="CHEBI:29105"/>
        <label>1</label>
    </ligand>
</feature>
<dbReference type="InterPro" id="IPR036264">
    <property type="entry name" value="Bact_exopeptidase_dim_dom"/>
</dbReference>
<evidence type="ECO:0000256" key="6">
    <source>
        <dbReference type="ARBA" id="ARBA00023211"/>
    </source>
</evidence>
<evidence type="ECO:0000256" key="3">
    <source>
        <dbReference type="ARBA" id="ARBA00011738"/>
    </source>
</evidence>
<dbReference type="Gene3D" id="3.30.70.360">
    <property type="match status" value="1"/>
</dbReference>
<evidence type="ECO:0000256" key="2">
    <source>
        <dbReference type="ARBA" id="ARBA00006153"/>
    </source>
</evidence>
<dbReference type="PANTHER" id="PTHR32494">
    <property type="entry name" value="ALLANTOATE DEIMINASE-RELATED"/>
    <property type="match status" value="1"/>
</dbReference>
<comment type="similarity">
    <text evidence="2">Belongs to the peptidase M20 family.</text>
</comment>
<gene>
    <name evidence="8" type="ORF">PZ740_00265</name>
</gene>
<dbReference type="Pfam" id="PF01546">
    <property type="entry name" value="Peptidase_M20"/>
    <property type="match status" value="1"/>
</dbReference>
<comment type="subunit">
    <text evidence="3">Homodimer.</text>
</comment>
<dbReference type="Proteomes" id="UP001301140">
    <property type="component" value="Unassembled WGS sequence"/>
</dbReference>
<dbReference type="GO" id="GO:0016813">
    <property type="term" value="F:hydrolase activity, acting on carbon-nitrogen (but not peptide) bonds, in linear amidines"/>
    <property type="evidence" value="ECO:0007669"/>
    <property type="project" value="InterPro"/>
</dbReference>
<keyword evidence="4 7" id="KW-0479">Metal-binding</keyword>
<feature type="binding site" evidence="7">
    <location>
        <position position="99"/>
    </location>
    <ligand>
        <name>Zn(2+)</name>
        <dbReference type="ChEBI" id="CHEBI:29105"/>
        <label>1</label>
    </ligand>
</feature>
<feature type="binding site" evidence="7">
    <location>
        <position position="134"/>
    </location>
    <ligand>
        <name>Zn(2+)</name>
        <dbReference type="ChEBI" id="CHEBI:29105"/>
        <label>2</label>
    </ligand>
</feature>
<comment type="caution">
    <text evidence="8">The sequence shown here is derived from an EMBL/GenBank/DDBJ whole genome shotgun (WGS) entry which is preliminary data.</text>
</comment>
<feature type="binding site" evidence="7">
    <location>
        <position position="399"/>
    </location>
    <ligand>
        <name>Zn(2+)</name>
        <dbReference type="ChEBI" id="CHEBI:29105"/>
        <label>2</label>
    </ligand>
</feature>
<keyword evidence="5 8" id="KW-0378">Hydrolase</keyword>
<dbReference type="RefSeq" id="WP_327787218.1">
    <property type="nucleotide sequence ID" value="NZ_JARGEQ010000001.1"/>
</dbReference>
<evidence type="ECO:0000313" key="9">
    <source>
        <dbReference type="Proteomes" id="UP001301140"/>
    </source>
</evidence>
<name>A0AAP3UY83_9PROT</name>
<protein>
    <submittedName>
        <fullName evidence="8">Hydantoinase/carbamoylase family amidase</fullName>
        <ecNumber evidence="8">3.5.-.-</ecNumber>
    </submittedName>
</protein>
<evidence type="ECO:0000313" key="8">
    <source>
        <dbReference type="EMBL" id="MDF1584814.1"/>
    </source>
</evidence>
<accession>A0AAP3UY83</accession>
<keyword evidence="9" id="KW-1185">Reference proteome</keyword>
<dbReference type="EC" id="3.5.-.-" evidence="8"/>
<reference evidence="8 9" key="1">
    <citation type="submission" date="2023-03" db="EMBL/GenBank/DDBJ databases">
        <title>YIM 152171 draft genome.</title>
        <authorList>
            <person name="Yang Z."/>
        </authorList>
    </citation>
    <scope>NUCLEOTIDE SEQUENCE [LARGE SCALE GENOMIC DNA]</scope>
    <source>
        <strain evidence="8 9">YIM 152171</strain>
    </source>
</reference>
<dbReference type="SUPFAM" id="SSF53187">
    <property type="entry name" value="Zn-dependent exopeptidases"/>
    <property type="match status" value="1"/>
</dbReference>
<evidence type="ECO:0000256" key="5">
    <source>
        <dbReference type="ARBA" id="ARBA00022801"/>
    </source>
</evidence>
<dbReference type="PANTHER" id="PTHR32494:SF19">
    <property type="entry name" value="ALLANTOATE DEIMINASE-RELATED"/>
    <property type="match status" value="1"/>
</dbReference>
<keyword evidence="6" id="KW-0464">Manganese</keyword>
<keyword evidence="7" id="KW-0862">Zinc</keyword>
<dbReference type="SUPFAM" id="SSF55031">
    <property type="entry name" value="Bacterial exopeptidase dimerisation domain"/>
    <property type="match status" value="1"/>
</dbReference>
<sequence>MSTTAPVARRRNSERAFLADAFDGLRALSVDGPGVTRESYGPGEDRALDFVADLAHREGLTTSLDPLKNLVIGLPRERPGPCVLLGSHLDSVPQGGNFDGAAGVLAGLVTLMRLKEAGVTPPLPVRVLGLRGEESPWFGKAYIGSSALMGALSAEDLESPHRDTGQSLAACMERLGIEVERVRAGERFLDPADVAAWLEIHIEQGPVMVARGFPTAVVTGLRGNVRHRRILCRGEAGHSGTVPRWLRRDAVFATAELIGRLDEHWRAMLEGGEDLVLTCGVIGTNPAEHAITRIPDEVGFSFEARSQNRATLDRLHQLLQEECRTIAAERGVEFVLDRRVDTAPAAMDEAWVRHLLELSGRLGLPEETLPSGAGHDAAVFANAGIPSAMIFVRNANGSHNPHEAMEIEDLLAAIDLMHAAVLEPLRAP</sequence>
<proteinExistence type="inferred from homology"/>
<dbReference type="Gene3D" id="3.40.630.10">
    <property type="entry name" value="Zn peptidases"/>
    <property type="match status" value="1"/>
</dbReference>
<dbReference type="GO" id="GO:0046872">
    <property type="term" value="F:metal ion binding"/>
    <property type="evidence" value="ECO:0007669"/>
    <property type="project" value="UniProtKB-KW"/>
</dbReference>
<feature type="binding site" evidence="7">
    <location>
        <position position="201"/>
    </location>
    <ligand>
        <name>Zn(2+)</name>
        <dbReference type="ChEBI" id="CHEBI:29105"/>
        <label>1</label>
    </ligand>
</feature>
<dbReference type="InterPro" id="IPR002933">
    <property type="entry name" value="Peptidase_M20"/>
</dbReference>
<dbReference type="AlphaFoldDB" id="A0AAP3UY83"/>
<feature type="binding site" evidence="7">
    <location>
        <position position="99"/>
    </location>
    <ligand>
        <name>Zn(2+)</name>
        <dbReference type="ChEBI" id="CHEBI:29105"/>
        <label>2</label>
    </ligand>
</feature>
<evidence type="ECO:0000256" key="1">
    <source>
        <dbReference type="ARBA" id="ARBA00001936"/>
    </source>
</evidence>
<dbReference type="NCBIfam" id="TIGR01879">
    <property type="entry name" value="hydantase"/>
    <property type="match status" value="1"/>
</dbReference>